<dbReference type="InterPro" id="IPR050259">
    <property type="entry name" value="SDR"/>
</dbReference>
<dbReference type="Pfam" id="PF13561">
    <property type="entry name" value="adh_short_C2"/>
    <property type="match status" value="1"/>
</dbReference>
<dbReference type="PRINTS" id="PR00080">
    <property type="entry name" value="SDRFAMILY"/>
</dbReference>
<evidence type="ECO:0000259" key="6">
    <source>
        <dbReference type="SMART" id="SM00822"/>
    </source>
</evidence>
<evidence type="ECO:0000256" key="1">
    <source>
        <dbReference type="ARBA" id="ARBA00006484"/>
    </source>
</evidence>
<comment type="pathway">
    <text evidence="5">Lipid metabolism; fatty acid biosynthesis.</text>
</comment>
<dbReference type="FunFam" id="3.40.50.720:FF:000173">
    <property type="entry name" value="3-oxoacyl-[acyl-carrier protein] reductase"/>
    <property type="match status" value="1"/>
</dbReference>
<comment type="subunit">
    <text evidence="5">Homotetramer.</text>
</comment>
<dbReference type="SMART" id="SM00822">
    <property type="entry name" value="PKS_KR"/>
    <property type="match status" value="1"/>
</dbReference>
<dbReference type="AlphaFoldDB" id="A0A0D6Q4R2"/>
<evidence type="ECO:0000256" key="5">
    <source>
        <dbReference type="RuleBase" id="RU366074"/>
    </source>
</evidence>
<keyword evidence="5" id="KW-0443">Lipid metabolism</keyword>
<keyword evidence="5" id="KW-0276">Fatty acid metabolism</keyword>
<dbReference type="EMBL" id="BANJ01000002">
    <property type="protein sequence ID" value="GAN98308.1"/>
    <property type="molecule type" value="Genomic_DNA"/>
</dbReference>
<feature type="binding site" evidence="4">
    <location>
        <position position="47"/>
    </location>
    <ligand>
        <name>NADP(+)</name>
        <dbReference type="ChEBI" id="CHEBI:58349"/>
    </ligand>
</feature>
<proteinExistence type="inferred from homology"/>
<keyword evidence="5" id="KW-0444">Lipid biosynthesis</keyword>
<dbReference type="GO" id="GO:0051287">
    <property type="term" value="F:NAD binding"/>
    <property type="evidence" value="ECO:0007669"/>
    <property type="project" value="UniProtKB-UniRule"/>
</dbReference>
<comment type="catalytic activity">
    <reaction evidence="5">
        <text>a (3R)-hydroxyacyl-[ACP] + NADP(+) = a 3-oxoacyl-[ACP] + NADPH + H(+)</text>
        <dbReference type="Rhea" id="RHEA:17397"/>
        <dbReference type="Rhea" id="RHEA-COMP:9916"/>
        <dbReference type="Rhea" id="RHEA-COMP:9945"/>
        <dbReference type="ChEBI" id="CHEBI:15378"/>
        <dbReference type="ChEBI" id="CHEBI:57783"/>
        <dbReference type="ChEBI" id="CHEBI:58349"/>
        <dbReference type="ChEBI" id="CHEBI:78776"/>
        <dbReference type="ChEBI" id="CHEBI:78827"/>
        <dbReference type="EC" id="1.1.1.100"/>
    </reaction>
</comment>
<keyword evidence="4 5" id="KW-0521">NADP</keyword>
<organism evidence="7 8">
    <name type="scientific">Komagataeibacter xylinus NBRC 13693</name>
    <dbReference type="NCBI Taxonomy" id="1234668"/>
    <lineage>
        <taxon>Bacteria</taxon>
        <taxon>Pseudomonadati</taxon>
        <taxon>Pseudomonadota</taxon>
        <taxon>Alphaproteobacteria</taxon>
        <taxon>Acetobacterales</taxon>
        <taxon>Acetobacteraceae</taxon>
        <taxon>Komagataeibacter</taxon>
    </lineage>
</organism>
<dbReference type="InterPro" id="IPR036291">
    <property type="entry name" value="NAD(P)-bd_dom_sf"/>
</dbReference>
<name>A0A0D6Q4R2_KOMXY</name>
<dbReference type="GO" id="GO:0004316">
    <property type="term" value="F:3-oxoacyl-[acyl-carrier-protein] reductase (NADPH) activity"/>
    <property type="evidence" value="ECO:0007669"/>
    <property type="project" value="UniProtKB-UniRule"/>
</dbReference>
<evidence type="ECO:0000256" key="2">
    <source>
        <dbReference type="ARBA" id="ARBA00023002"/>
    </source>
</evidence>
<dbReference type="Gene3D" id="3.40.50.720">
    <property type="entry name" value="NAD(P)-binding Rossmann-like Domain"/>
    <property type="match status" value="1"/>
</dbReference>
<dbReference type="Proteomes" id="UP000032683">
    <property type="component" value="Unassembled WGS sequence"/>
</dbReference>
<feature type="active site" description="Proton acceptor" evidence="3">
    <location>
        <position position="167"/>
    </location>
</feature>
<dbReference type="NCBIfam" id="NF009466">
    <property type="entry name" value="PRK12826.1-2"/>
    <property type="match status" value="1"/>
</dbReference>
<comment type="caution">
    <text evidence="7">The sequence shown here is derived from an EMBL/GenBank/DDBJ whole genome shotgun (WGS) entry which is preliminary data.</text>
</comment>
<dbReference type="InterPro" id="IPR057326">
    <property type="entry name" value="KR_dom"/>
</dbReference>
<keyword evidence="2 5" id="KW-0560">Oxidoreductase</keyword>
<evidence type="ECO:0000256" key="4">
    <source>
        <dbReference type="PIRSR" id="PIRSR611284-2"/>
    </source>
</evidence>
<dbReference type="PROSITE" id="PS00061">
    <property type="entry name" value="ADH_SHORT"/>
    <property type="match status" value="1"/>
</dbReference>
<dbReference type="InterPro" id="IPR011284">
    <property type="entry name" value="3oxo_ACP_reduc"/>
</dbReference>
<feature type="binding site" evidence="4">
    <location>
        <position position="102"/>
    </location>
    <ligand>
        <name>NADP(+)</name>
        <dbReference type="ChEBI" id="CHEBI:58349"/>
    </ligand>
</feature>
<comment type="similarity">
    <text evidence="1 5">Belongs to the short-chain dehydrogenases/reductases (SDR) family.</text>
</comment>
<evidence type="ECO:0000313" key="8">
    <source>
        <dbReference type="Proteomes" id="UP000032683"/>
    </source>
</evidence>
<dbReference type="SUPFAM" id="SSF51735">
    <property type="entry name" value="NAD(P)-binding Rossmann-fold domains"/>
    <property type="match status" value="1"/>
</dbReference>
<evidence type="ECO:0000313" key="7">
    <source>
        <dbReference type="EMBL" id="GAN98308.1"/>
    </source>
</evidence>
<sequence length="260" mass="26425">MDTEGNGQVMFRLDGKVALVTGASGGIGREIARALHAQGAVVVLSGTRQAVLEDVAASIGAEGGADRLHVCPADLSDAAAADALVACAEEKAGAPLAILVNNAGLTRDTLAIRMKDEDWNRVLDVDLAAPFRLCRAALKGMLRRRAGRIVNIASVVGVTGNAGQANYAAAKAGMIGMGKSLAQEAGSRGVTVNTVAPGFVQTAMTDVLPDAQKEKLVGSIPLGRMGQATDIAPAVVYLASDEAGWVTGATIHVNGGMAMV</sequence>
<reference evidence="7 8" key="1">
    <citation type="submission" date="2012-11" db="EMBL/GenBank/DDBJ databases">
        <title>Whole genome sequence of Gluconacetobacter xylinus NBRC 13693.</title>
        <authorList>
            <person name="Azuma Y."/>
            <person name="Higashiura N."/>
            <person name="Hirakawa H."/>
            <person name="Matsushita K."/>
        </authorList>
    </citation>
    <scope>NUCLEOTIDE SEQUENCE [LARGE SCALE GENOMIC DNA]</scope>
    <source>
        <strain evidence="7 8">NBRC 13693</strain>
    </source>
</reference>
<accession>A0A0D6Q4R2</accession>
<dbReference type="UniPathway" id="UPA00094"/>
<protein>
    <recommendedName>
        <fullName evidence="5">3-oxoacyl-[acyl-carrier-protein] reductase</fullName>
        <ecNumber evidence="5">1.1.1.100</ecNumber>
    </recommendedName>
</protein>
<dbReference type="GO" id="GO:0006633">
    <property type="term" value="P:fatty acid biosynthetic process"/>
    <property type="evidence" value="ECO:0007669"/>
    <property type="project" value="UniProtKB-UniPathway"/>
</dbReference>
<dbReference type="NCBIfam" id="TIGR01830">
    <property type="entry name" value="3oxo_ACP_reduc"/>
    <property type="match status" value="1"/>
</dbReference>
<dbReference type="PANTHER" id="PTHR42879:SF2">
    <property type="entry name" value="3-OXOACYL-[ACYL-CARRIER-PROTEIN] REDUCTASE FABG"/>
    <property type="match status" value="1"/>
</dbReference>
<evidence type="ECO:0000256" key="3">
    <source>
        <dbReference type="PIRSR" id="PIRSR611284-1"/>
    </source>
</evidence>
<gene>
    <name evidence="7" type="ORF">Gxy13693_002_053</name>
</gene>
<dbReference type="InterPro" id="IPR002347">
    <property type="entry name" value="SDR_fam"/>
</dbReference>
<dbReference type="PRINTS" id="PR00081">
    <property type="entry name" value="GDHRDH"/>
</dbReference>
<dbReference type="InterPro" id="IPR020904">
    <property type="entry name" value="Sc_DH/Rdtase_CS"/>
</dbReference>
<dbReference type="EC" id="1.1.1.100" evidence="5"/>
<dbReference type="PANTHER" id="PTHR42879">
    <property type="entry name" value="3-OXOACYL-(ACYL-CARRIER-PROTEIN) REDUCTASE"/>
    <property type="match status" value="1"/>
</dbReference>
<keyword evidence="5" id="KW-0275">Fatty acid biosynthesis</keyword>
<feature type="domain" description="Ketoreductase" evidence="6">
    <location>
        <begin position="16"/>
        <end position="203"/>
    </location>
</feature>
<feature type="binding site" evidence="4">
    <location>
        <begin position="167"/>
        <end position="171"/>
    </location>
    <ligand>
        <name>NADP(+)</name>
        <dbReference type="ChEBI" id="CHEBI:58349"/>
    </ligand>
</feature>
<comment type="function">
    <text evidence="5">Catalyzes the NADPH-dependent reduction of beta-ketoacyl-ACP substrates to beta-hydroxyacyl-ACP products, the first reductive step in the elongation cycle of fatty acid biosynthesis.</text>
</comment>